<reference evidence="4 5" key="1">
    <citation type="submission" date="2006-03" db="EMBL/GenBank/DDBJ databases">
        <title>Complete sequence of Shewanella denitrificans OS217.</title>
        <authorList>
            <consortium name="US DOE Joint Genome Institute"/>
            <person name="Copeland A."/>
            <person name="Lucas S."/>
            <person name="Lapidus A."/>
            <person name="Barry K."/>
            <person name="Detter J.C."/>
            <person name="Glavina del Rio T."/>
            <person name="Hammon N."/>
            <person name="Israni S."/>
            <person name="Dalin E."/>
            <person name="Tice H."/>
            <person name="Pitluck S."/>
            <person name="Brettin T."/>
            <person name="Bruce D."/>
            <person name="Han C."/>
            <person name="Tapia R."/>
            <person name="Gilna P."/>
            <person name="Kiss H."/>
            <person name="Schmutz J."/>
            <person name="Larimer F."/>
            <person name="Land M."/>
            <person name="Hauser L."/>
            <person name="Kyrpides N."/>
            <person name="Lykidis A."/>
            <person name="Richardson P."/>
        </authorList>
    </citation>
    <scope>NUCLEOTIDE SEQUENCE [LARGE SCALE GENOMIC DNA]</scope>
    <source>
        <strain evidence="5">OS217 / ATCC BAA-1090 / DSM 15013</strain>
    </source>
</reference>
<gene>
    <name evidence="4" type="ordered locus">Sden_1474</name>
</gene>
<dbReference type="HOGENOM" id="CLU_013985_11_8_6"/>
<dbReference type="GO" id="GO:0016747">
    <property type="term" value="F:acyltransferase activity, transferring groups other than amino-acyl groups"/>
    <property type="evidence" value="ECO:0007669"/>
    <property type="project" value="InterPro"/>
</dbReference>
<evidence type="ECO:0000313" key="5">
    <source>
        <dbReference type="Proteomes" id="UP000001982"/>
    </source>
</evidence>
<dbReference type="PROSITE" id="PS51186">
    <property type="entry name" value="GNAT"/>
    <property type="match status" value="1"/>
</dbReference>
<dbReference type="PANTHER" id="PTHR43877">
    <property type="entry name" value="AMINOALKYLPHOSPHONATE N-ACETYLTRANSFERASE-RELATED-RELATED"/>
    <property type="match status" value="1"/>
</dbReference>
<proteinExistence type="predicted"/>
<evidence type="ECO:0000259" key="3">
    <source>
        <dbReference type="PROSITE" id="PS51186"/>
    </source>
</evidence>
<dbReference type="Gene3D" id="3.40.630.30">
    <property type="match status" value="1"/>
</dbReference>
<keyword evidence="5" id="KW-1185">Reference proteome</keyword>
<dbReference type="InterPro" id="IPR016181">
    <property type="entry name" value="Acyl_CoA_acyltransferase"/>
</dbReference>
<dbReference type="RefSeq" id="WP_011495917.1">
    <property type="nucleotide sequence ID" value="NC_007954.1"/>
</dbReference>
<dbReference type="InterPro" id="IPR000182">
    <property type="entry name" value="GNAT_dom"/>
</dbReference>
<evidence type="ECO:0000313" key="4">
    <source>
        <dbReference type="EMBL" id="ABE54759.1"/>
    </source>
</evidence>
<evidence type="ECO:0000256" key="2">
    <source>
        <dbReference type="ARBA" id="ARBA00023315"/>
    </source>
</evidence>
<organism evidence="4 5">
    <name type="scientific">Shewanella denitrificans (strain OS217 / ATCC BAA-1090 / DSM 15013)</name>
    <dbReference type="NCBI Taxonomy" id="318161"/>
    <lineage>
        <taxon>Bacteria</taxon>
        <taxon>Pseudomonadati</taxon>
        <taxon>Pseudomonadota</taxon>
        <taxon>Gammaproteobacteria</taxon>
        <taxon>Alteromonadales</taxon>
        <taxon>Shewanellaceae</taxon>
        <taxon>Shewanella</taxon>
    </lineage>
</organism>
<dbReference type="InterPro" id="IPR050832">
    <property type="entry name" value="Bact_Acetyltransf"/>
</dbReference>
<name>Q12P67_SHEDO</name>
<dbReference type="OrthoDB" id="9803233at2"/>
<protein>
    <submittedName>
        <fullName evidence="4">GCN5-related N-acetyltransferase</fullName>
    </submittedName>
</protein>
<feature type="domain" description="N-acetyltransferase" evidence="3">
    <location>
        <begin position="12"/>
        <end position="152"/>
    </location>
</feature>
<dbReference type="Proteomes" id="UP000001982">
    <property type="component" value="Chromosome"/>
</dbReference>
<dbReference type="Pfam" id="PF00583">
    <property type="entry name" value="Acetyltransf_1"/>
    <property type="match status" value="1"/>
</dbReference>
<dbReference type="EMBL" id="CP000302">
    <property type="protein sequence ID" value="ABE54759.1"/>
    <property type="molecule type" value="Genomic_DNA"/>
</dbReference>
<dbReference type="CDD" id="cd04301">
    <property type="entry name" value="NAT_SF"/>
    <property type="match status" value="1"/>
</dbReference>
<dbReference type="KEGG" id="sdn:Sden_1474"/>
<dbReference type="PANTHER" id="PTHR43877:SF5">
    <property type="entry name" value="BLL8307 PROTEIN"/>
    <property type="match status" value="1"/>
</dbReference>
<dbReference type="SUPFAM" id="SSF55729">
    <property type="entry name" value="Acyl-CoA N-acyltransferases (Nat)"/>
    <property type="match status" value="1"/>
</dbReference>
<dbReference type="AlphaFoldDB" id="Q12P67"/>
<keyword evidence="1 4" id="KW-0808">Transferase</keyword>
<accession>Q12P67</accession>
<dbReference type="eggNOG" id="COG0454">
    <property type="taxonomic scope" value="Bacteria"/>
</dbReference>
<dbReference type="STRING" id="318161.Sden_1474"/>
<sequence>MEITLDKLKDDAVIQLLTEHLADMYATSPADSVHALDIGALKHDSITFWCAREGDKVLGCVALKELDERSGEIKSMRTAAEVRNRGVASKLLAHVLEVAQSRQYDTLYLETGSMDFFAPARRLYQKQGFIDCGPFADYQPDPNSCFMSLNMTQHPS</sequence>
<evidence type="ECO:0000256" key="1">
    <source>
        <dbReference type="ARBA" id="ARBA00022679"/>
    </source>
</evidence>
<keyword evidence="2" id="KW-0012">Acyltransferase</keyword>